<organism evidence="2 3">
    <name type="scientific">Thermogemmatispora aurantia</name>
    <dbReference type="NCBI Taxonomy" id="2045279"/>
    <lineage>
        <taxon>Bacteria</taxon>
        <taxon>Bacillati</taxon>
        <taxon>Chloroflexota</taxon>
        <taxon>Ktedonobacteria</taxon>
        <taxon>Thermogemmatisporales</taxon>
        <taxon>Thermogemmatisporaceae</taxon>
        <taxon>Thermogemmatispora</taxon>
    </lineage>
</organism>
<gene>
    <name evidence="2" type="ORF">KTAU_05300</name>
</gene>
<evidence type="ECO:0000313" key="3">
    <source>
        <dbReference type="Proteomes" id="UP000334820"/>
    </source>
</evidence>
<comment type="caution">
    <text evidence="2">The sequence shown here is derived from an EMBL/GenBank/DDBJ whole genome shotgun (WGS) entry which is preliminary data.</text>
</comment>
<keyword evidence="3" id="KW-1185">Reference proteome</keyword>
<sequence length="217" mass="23910">MLGGTLEGVLCLMAKGRDKTADSLLPVLEFFRTRQQTGLLSVERLRNGQLEEGEIYLRAGRPVYAAAGQLAGQDALNLLLTWSPIRFAFFPDAPYPMRSDSSSLPAARLTPLLPGVARNESDPQLPLAPEKVNDDAAGYIGISTYGSSYKPGLEWLVPRRLSNDLSVLSLLSRRQRSIYLLVDGRRTVADLARCTKKSVQEIERILIELQEQGLVAI</sequence>
<reference evidence="2 3" key="1">
    <citation type="journal article" date="2019" name="Int. J. Syst. Evol. Microbiol.">
        <title>Thermogemmatispora aurantia sp. nov. and Thermogemmatispora argillosa sp. nov., within the class Ktedonobacteria, and emended description of the genus Thermogemmatispora.</title>
        <authorList>
            <person name="Zheng Y."/>
            <person name="Wang C.M."/>
            <person name="Sakai Y."/>
            <person name="Abe K."/>
            <person name="Yokota A."/>
            <person name="Yabe S."/>
        </authorList>
    </citation>
    <scope>NUCLEOTIDE SEQUENCE [LARGE SCALE GENOMIC DNA]</scope>
    <source>
        <strain evidence="2 3">A1-2</strain>
    </source>
</reference>
<dbReference type="Pfam" id="PF14332">
    <property type="entry name" value="DUF4388"/>
    <property type="match status" value="1"/>
</dbReference>
<dbReference type="AlphaFoldDB" id="A0A5J4K494"/>
<proteinExistence type="predicted"/>
<feature type="domain" description="PatA-like N-terminal" evidence="1">
    <location>
        <begin position="23"/>
        <end position="104"/>
    </location>
</feature>
<evidence type="ECO:0000313" key="2">
    <source>
        <dbReference type="EMBL" id="GER81892.1"/>
    </source>
</evidence>
<dbReference type="Proteomes" id="UP000334820">
    <property type="component" value="Unassembled WGS sequence"/>
</dbReference>
<protein>
    <recommendedName>
        <fullName evidence="1">PatA-like N-terminal domain-containing protein</fullName>
    </recommendedName>
</protein>
<dbReference type="InterPro" id="IPR025497">
    <property type="entry name" value="PatA-like_N"/>
</dbReference>
<accession>A0A5J4K494</accession>
<dbReference type="EMBL" id="BKZV01000001">
    <property type="protein sequence ID" value="GER81892.1"/>
    <property type="molecule type" value="Genomic_DNA"/>
</dbReference>
<name>A0A5J4K494_9CHLR</name>
<evidence type="ECO:0000259" key="1">
    <source>
        <dbReference type="Pfam" id="PF14332"/>
    </source>
</evidence>